<name>A0ABS3LIR8_9ENTE</name>
<feature type="domain" description="N-acetyltransferase" evidence="3">
    <location>
        <begin position="3"/>
        <end position="177"/>
    </location>
</feature>
<keyword evidence="2" id="KW-0012">Acyltransferase</keyword>
<proteinExistence type="predicted"/>
<dbReference type="CDD" id="cd04301">
    <property type="entry name" value="NAT_SF"/>
    <property type="match status" value="1"/>
</dbReference>
<comment type="caution">
    <text evidence="4">The sequence shown here is derived from an EMBL/GenBank/DDBJ whole genome shotgun (WGS) entry which is preliminary data.</text>
</comment>
<dbReference type="InterPro" id="IPR016181">
    <property type="entry name" value="Acyl_CoA_acyltransferase"/>
</dbReference>
<evidence type="ECO:0000313" key="5">
    <source>
        <dbReference type="Proteomes" id="UP000664601"/>
    </source>
</evidence>
<dbReference type="Pfam" id="PF00583">
    <property type="entry name" value="Acetyltransf_1"/>
    <property type="match status" value="1"/>
</dbReference>
<evidence type="ECO:0000259" key="3">
    <source>
        <dbReference type="PROSITE" id="PS51186"/>
    </source>
</evidence>
<dbReference type="Proteomes" id="UP000664601">
    <property type="component" value="Unassembled WGS sequence"/>
</dbReference>
<organism evidence="4 5">
    <name type="scientific">Candidatus Enterococcus moelleringii</name>
    <dbReference type="NCBI Taxonomy" id="2815325"/>
    <lineage>
        <taxon>Bacteria</taxon>
        <taxon>Bacillati</taxon>
        <taxon>Bacillota</taxon>
        <taxon>Bacilli</taxon>
        <taxon>Lactobacillales</taxon>
        <taxon>Enterococcaceae</taxon>
        <taxon>Enterococcus</taxon>
    </lineage>
</organism>
<dbReference type="EMBL" id="JAFREM010000038">
    <property type="protein sequence ID" value="MBO1308611.1"/>
    <property type="molecule type" value="Genomic_DNA"/>
</dbReference>
<gene>
    <name evidence="4" type="ORF">JZO70_20725</name>
</gene>
<reference evidence="4 5" key="1">
    <citation type="submission" date="2021-03" db="EMBL/GenBank/DDBJ databases">
        <title>Enterococcal diversity collection.</title>
        <authorList>
            <person name="Gilmore M.S."/>
            <person name="Schwartzman J."/>
            <person name="Van Tyne D."/>
            <person name="Martin M."/>
            <person name="Earl A.M."/>
            <person name="Manson A.L."/>
            <person name="Straub T."/>
            <person name="Salamzade R."/>
            <person name="Saavedra J."/>
            <person name="Lebreton F."/>
            <person name="Prichula J."/>
            <person name="Schaufler K."/>
            <person name="Gaca A."/>
            <person name="Sgardioli B."/>
            <person name="Wagenaar J."/>
            <person name="Strong T."/>
        </authorList>
    </citation>
    <scope>NUCLEOTIDE SEQUENCE [LARGE SCALE GENOMIC DNA]</scope>
    <source>
        <strain evidence="4 5">669A</strain>
    </source>
</reference>
<dbReference type="PANTHER" id="PTHR43877">
    <property type="entry name" value="AMINOALKYLPHOSPHONATE N-ACETYLTRANSFERASE-RELATED-RELATED"/>
    <property type="match status" value="1"/>
</dbReference>
<sequence>MDVVIRAAQLEDLSQIREFYQEVTATIDPAVTSWLPGVYPSLKTAEAAIQEETLFLALVSGKIAGSVILNYNFDEEYRAIPWANPLLAPEKILVVHTLMTSPTFRRQGIAQKLLQFAIVLAEKRGCEAIRLDTFAANLPAQHLYQKLGFTLRGTADLPSWNGNGMDSCVFFERVTYSS</sequence>
<dbReference type="PANTHER" id="PTHR43877:SF2">
    <property type="entry name" value="AMINOALKYLPHOSPHONATE N-ACETYLTRANSFERASE-RELATED"/>
    <property type="match status" value="1"/>
</dbReference>
<dbReference type="PROSITE" id="PS51186">
    <property type="entry name" value="GNAT"/>
    <property type="match status" value="1"/>
</dbReference>
<evidence type="ECO:0000313" key="4">
    <source>
        <dbReference type="EMBL" id="MBO1308611.1"/>
    </source>
</evidence>
<dbReference type="InterPro" id="IPR050832">
    <property type="entry name" value="Bact_Acetyltransf"/>
</dbReference>
<evidence type="ECO:0000256" key="2">
    <source>
        <dbReference type="ARBA" id="ARBA00023315"/>
    </source>
</evidence>
<dbReference type="SUPFAM" id="SSF55729">
    <property type="entry name" value="Acyl-CoA N-acyltransferases (Nat)"/>
    <property type="match status" value="1"/>
</dbReference>
<dbReference type="Gene3D" id="3.40.630.30">
    <property type="match status" value="1"/>
</dbReference>
<accession>A0ABS3LIR8</accession>
<dbReference type="InterPro" id="IPR000182">
    <property type="entry name" value="GNAT_dom"/>
</dbReference>
<dbReference type="RefSeq" id="WP_207675599.1">
    <property type="nucleotide sequence ID" value="NZ_JAFREM010000038.1"/>
</dbReference>
<keyword evidence="5" id="KW-1185">Reference proteome</keyword>
<keyword evidence="1" id="KW-0808">Transferase</keyword>
<protein>
    <submittedName>
        <fullName evidence="4">GNAT family N-acetyltransferase</fullName>
    </submittedName>
</protein>
<evidence type="ECO:0000256" key="1">
    <source>
        <dbReference type="ARBA" id="ARBA00022679"/>
    </source>
</evidence>